<dbReference type="PANTHER" id="PTHR47691:SF3">
    <property type="entry name" value="HTH-TYPE TRANSCRIPTIONAL REGULATOR RV0890C-RELATED"/>
    <property type="match status" value="1"/>
</dbReference>
<evidence type="ECO:0000256" key="3">
    <source>
        <dbReference type="SAM" id="MobiDB-lite"/>
    </source>
</evidence>
<dbReference type="Gene3D" id="1.25.40.10">
    <property type="entry name" value="Tetratricopeptide repeat domain"/>
    <property type="match status" value="2"/>
</dbReference>
<evidence type="ECO:0000259" key="5">
    <source>
        <dbReference type="SMART" id="SM01043"/>
    </source>
</evidence>
<sequence>MRIAMLGPLLVSGAEVGGARVRSLIVRLALDPGRVVSADRLAADLWPDDPPAHPQAALQSLVSRARREAPGLIASHPSGYLLDLPADQVDVWVFERLVRTGQARAALGLWRGRPLAAAEGLPFATPPTARLDELRLQALATRIADDLTEDTADVLAELEGLVAAHPLREPFHALLVRALAGRGRRAEALAAYERVKTLLDETLGADPGPELKEAHLAALRDTEPGEEQHLPTPLTGFVGRAEDLERLRALLAGGHRLVTLTGPGGVGKTRLALETASGFRRVRLVELATPGSDVRAALGRALKTADPVTALRGTGSVLVLDNCEHVVEEAARVAEWLLTEVPDLRIIATSREPLDISGESTHPVAPLDDQAAVALFGERAAAARPGAIGPGDRTDVARICAELDGIPLAIELAAARLRTMPVSVLVGQLGDRLSFRGGRTAQPRHRTLRAVIDWSWELLDEPERELLRGLSVFAGGATLEAALRVCGADVATLSSLVDKSLVGLSGERYTMLETIRRYAGESGEPPLDAHACYYTELAERCEPYLRTGEQVSTLAVLDAEQANLDAALEHTREPLRLFLARVWPWVMRGRRREARERAAEVLRRSSPADGELAYGLAEVIAGRPPSAVVRAADHPAALAAWALTDRLGPPGGVVELAESAVARLSGHPDPWTRAAARLMAGIVRFEYGRSGQAEELLVPALDGFRAVGDRWGLAFALYWLSLAAENRGDYAAALEFAERSERPAAEIGGLEALPGPLMFLVRLAQLRARSGDLDGAAAVADRAWEAAHKADDPLGIVRVLHAKGELARLSGDDARARALLREALALAATTPVPPQLEALVNVELARVAEPGPPLRRALELMEGGDDRPVRATVLEAAARALSATAEPGVVARIAGAAGALRDIPAVTRRLLAELGLSGRHEEAAAGAAMPNPERYALSPLSSP</sequence>
<dbReference type="InterPro" id="IPR036388">
    <property type="entry name" value="WH-like_DNA-bd_sf"/>
</dbReference>
<dbReference type="SUPFAM" id="SSF46894">
    <property type="entry name" value="C-terminal effector domain of the bipartite response regulators"/>
    <property type="match status" value="1"/>
</dbReference>
<dbReference type="InterPro" id="IPR016032">
    <property type="entry name" value="Sig_transdc_resp-reg_C-effctor"/>
</dbReference>
<organism evidence="6 7">
    <name type="scientific">Nonomuraea endophytica</name>
    <dbReference type="NCBI Taxonomy" id="714136"/>
    <lineage>
        <taxon>Bacteria</taxon>
        <taxon>Bacillati</taxon>
        <taxon>Actinomycetota</taxon>
        <taxon>Actinomycetes</taxon>
        <taxon>Streptosporangiales</taxon>
        <taxon>Streptosporangiaceae</taxon>
        <taxon>Nonomuraea</taxon>
    </lineage>
</organism>
<evidence type="ECO:0000256" key="2">
    <source>
        <dbReference type="ARBA" id="ARBA00023125"/>
    </source>
</evidence>
<dbReference type="EMBL" id="JACHIN010000016">
    <property type="protein sequence ID" value="MBB5083269.1"/>
    <property type="molecule type" value="Genomic_DNA"/>
</dbReference>
<keyword evidence="2" id="KW-0238">DNA-binding</keyword>
<dbReference type="SMART" id="SM00862">
    <property type="entry name" value="Trans_reg_C"/>
    <property type="match status" value="1"/>
</dbReference>
<name>A0A7W8ACQ3_9ACTN</name>
<dbReference type="PANTHER" id="PTHR47691">
    <property type="entry name" value="REGULATOR-RELATED"/>
    <property type="match status" value="1"/>
</dbReference>
<evidence type="ECO:0000256" key="1">
    <source>
        <dbReference type="ARBA" id="ARBA00005820"/>
    </source>
</evidence>
<dbReference type="InterPro" id="IPR001867">
    <property type="entry name" value="OmpR/PhoB-type_DNA-bd"/>
</dbReference>
<dbReference type="GO" id="GO:0006355">
    <property type="term" value="P:regulation of DNA-templated transcription"/>
    <property type="evidence" value="ECO:0007669"/>
    <property type="project" value="InterPro"/>
</dbReference>
<dbReference type="InterPro" id="IPR005158">
    <property type="entry name" value="BTAD"/>
</dbReference>
<feature type="domain" description="Bacterial transcriptional activator" evidence="5">
    <location>
        <begin position="89"/>
        <end position="219"/>
    </location>
</feature>
<feature type="domain" description="OmpR/PhoB-type" evidence="4">
    <location>
        <begin position="13"/>
        <end position="82"/>
    </location>
</feature>
<evidence type="ECO:0000313" key="7">
    <source>
        <dbReference type="Proteomes" id="UP000568380"/>
    </source>
</evidence>
<evidence type="ECO:0000259" key="4">
    <source>
        <dbReference type="SMART" id="SM00862"/>
    </source>
</evidence>
<comment type="caution">
    <text evidence="6">The sequence shown here is derived from an EMBL/GenBank/DDBJ whole genome shotgun (WGS) entry which is preliminary data.</text>
</comment>
<feature type="region of interest" description="Disordered" evidence="3">
    <location>
        <begin position="921"/>
        <end position="943"/>
    </location>
</feature>
<dbReference type="Proteomes" id="UP000568380">
    <property type="component" value="Unassembled WGS sequence"/>
</dbReference>
<dbReference type="Pfam" id="PF25872">
    <property type="entry name" value="HTH_77"/>
    <property type="match status" value="1"/>
</dbReference>
<reference evidence="6 7" key="1">
    <citation type="submission" date="2020-08" db="EMBL/GenBank/DDBJ databases">
        <title>Genomic Encyclopedia of Type Strains, Phase IV (KMG-IV): sequencing the most valuable type-strain genomes for metagenomic binning, comparative biology and taxonomic classification.</title>
        <authorList>
            <person name="Goeker M."/>
        </authorList>
    </citation>
    <scope>NUCLEOTIDE SEQUENCE [LARGE SCALE GENOMIC DNA]</scope>
    <source>
        <strain evidence="6 7">DSM 45385</strain>
    </source>
</reference>
<dbReference type="SMART" id="SM01043">
    <property type="entry name" value="BTAD"/>
    <property type="match status" value="1"/>
</dbReference>
<dbReference type="SUPFAM" id="SSF48452">
    <property type="entry name" value="TPR-like"/>
    <property type="match status" value="2"/>
</dbReference>
<protein>
    <submittedName>
        <fullName evidence="6">Putative ATPase</fullName>
    </submittedName>
</protein>
<dbReference type="InterPro" id="IPR058852">
    <property type="entry name" value="HTH_77"/>
</dbReference>
<comment type="similarity">
    <text evidence="1">Belongs to the AfsR/DnrI/RedD regulatory family.</text>
</comment>
<dbReference type="GO" id="GO:0000160">
    <property type="term" value="P:phosphorelay signal transduction system"/>
    <property type="evidence" value="ECO:0007669"/>
    <property type="project" value="InterPro"/>
</dbReference>
<dbReference type="SUPFAM" id="SSF52540">
    <property type="entry name" value="P-loop containing nucleoside triphosphate hydrolases"/>
    <property type="match status" value="1"/>
</dbReference>
<dbReference type="AlphaFoldDB" id="A0A7W8ACQ3"/>
<keyword evidence="7" id="KW-1185">Reference proteome</keyword>
<dbReference type="CDD" id="cd15831">
    <property type="entry name" value="BTAD"/>
    <property type="match status" value="1"/>
</dbReference>
<dbReference type="GO" id="GO:0003677">
    <property type="term" value="F:DNA binding"/>
    <property type="evidence" value="ECO:0007669"/>
    <property type="project" value="UniProtKB-KW"/>
</dbReference>
<proteinExistence type="inferred from homology"/>
<dbReference type="Gene3D" id="1.10.10.10">
    <property type="entry name" value="Winged helix-like DNA-binding domain superfamily/Winged helix DNA-binding domain"/>
    <property type="match status" value="1"/>
</dbReference>
<gene>
    <name evidence="6" type="ORF">HNR40_008772</name>
</gene>
<dbReference type="Pfam" id="PF03704">
    <property type="entry name" value="BTAD"/>
    <property type="match status" value="1"/>
</dbReference>
<dbReference type="InterPro" id="IPR027417">
    <property type="entry name" value="P-loop_NTPase"/>
</dbReference>
<dbReference type="RefSeq" id="WP_184972206.1">
    <property type="nucleotide sequence ID" value="NZ_JACHIN010000016.1"/>
</dbReference>
<accession>A0A7W8ACQ3</accession>
<evidence type="ECO:0000313" key="6">
    <source>
        <dbReference type="EMBL" id="MBB5083269.1"/>
    </source>
</evidence>
<dbReference type="InterPro" id="IPR011990">
    <property type="entry name" value="TPR-like_helical_dom_sf"/>
</dbReference>